<evidence type="ECO:0000313" key="2">
    <source>
        <dbReference type="EMBL" id="PRR79186.1"/>
    </source>
</evidence>
<protein>
    <submittedName>
        <fullName evidence="2">Putative tryptophan transport protein</fullName>
    </submittedName>
</protein>
<evidence type="ECO:0000313" key="3">
    <source>
        <dbReference type="Proteomes" id="UP000239706"/>
    </source>
</evidence>
<name>A0A2T0B5N1_9CLOT</name>
<organism evidence="2 3">
    <name type="scientific">Clostridium liquoris</name>
    <dbReference type="NCBI Taxonomy" id="1289519"/>
    <lineage>
        <taxon>Bacteria</taxon>
        <taxon>Bacillati</taxon>
        <taxon>Bacillota</taxon>
        <taxon>Clostridia</taxon>
        <taxon>Eubacteriales</taxon>
        <taxon>Clostridiaceae</taxon>
        <taxon>Clostridium</taxon>
    </lineage>
</organism>
<dbReference type="RefSeq" id="WP_106063191.1">
    <property type="nucleotide sequence ID" value="NZ_PVXO01000030.1"/>
</dbReference>
<keyword evidence="1" id="KW-1133">Transmembrane helix</keyword>
<keyword evidence="3" id="KW-1185">Reference proteome</keyword>
<dbReference type="OrthoDB" id="2243651at2"/>
<reference evidence="2 3" key="1">
    <citation type="submission" date="2018-03" db="EMBL/GenBank/DDBJ databases">
        <title>Genome sequence of Clostridium liquoris DSM 100320.</title>
        <authorList>
            <person name="Poehlein A."/>
            <person name="Daniel R."/>
        </authorList>
    </citation>
    <scope>NUCLEOTIDE SEQUENCE [LARGE SCALE GENOMIC DNA]</scope>
    <source>
        <strain evidence="2 3">DSM 100320</strain>
    </source>
</reference>
<feature type="transmembrane region" description="Helical" evidence="1">
    <location>
        <begin position="133"/>
        <end position="159"/>
    </location>
</feature>
<sequence length="169" mass="18666">MKLKSFVLSSLFLAIGFLLHQITPPFLFGMKPDFLLIMMFISIFLVDDHKLTTIVGIVSGILTAATTTFPGGQIPNLIDKIITCQVVYMLFKILKNRVNNNITIILVSFIGTFISGLVFLYSALIIVGLPVSFMTLLVAVVLPATLLNSVVSFFLFRLVNNALRYSMGN</sequence>
<accession>A0A2T0B5N1</accession>
<gene>
    <name evidence="2" type="primary">trpP</name>
    <name evidence="2" type="ORF">CLLI_10310</name>
</gene>
<keyword evidence="1" id="KW-0472">Membrane</keyword>
<dbReference type="Proteomes" id="UP000239706">
    <property type="component" value="Unassembled WGS sequence"/>
</dbReference>
<evidence type="ECO:0000256" key="1">
    <source>
        <dbReference type="SAM" id="Phobius"/>
    </source>
</evidence>
<dbReference type="Pfam" id="PF17099">
    <property type="entry name" value="TrpP"/>
    <property type="match status" value="1"/>
</dbReference>
<keyword evidence="1" id="KW-0812">Transmembrane</keyword>
<proteinExistence type="predicted"/>
<dbReference type="Gene3D" id="1.10.1760.20">
    <property type="match status" value="1"/>
</dbReference>
<dbReference type="AlphaFoldDB" id="A0A2T0B5N1"/>
<comment type="caution">
    <text evidence="2">The sequence shown here is derived from an EMBL/GenBank/DDBJ whole genome shotgun (WGS) entry which is preliminary data.</text>
</comment>
<dbReference type="InterPro" id="IPR031360">
    <property type="entry name" value="TrpP"/>
</dbReference>
<feature type="transmembrane region" description="Helical" evidence="1">
    <location>
        <begin position="53"/>
        <end position="71"/>
    </location>
</feature>
<feature type="transmembrane region" description="Helical" evidence="1">
    <location>
        <begin position="106"/>
        <end position="127"/>
    </location>
</feature>
<dbReference type="EMBL" id="PVXO01000030">
    <property type="protein sequence ID" value="PRR79186.1"/>
    <property type="molecule type" value="Genomic_DNA"/>
</dbReference>